<keyword evidence="4" id="KW-1185">Reference proteome</keyword>
<dbReference type="PANTHER" id="PTHR36194:SF1">
    <property type="entry name" value="S-LAYER-LIKE PROTEIN"/>
    <property type="match status" value="1"/>
</dbReference>
<evidence type="ECO:0000313" key="4">
    <source>
        <dbReference type="Proteomes" id="UP001321825"/>
    </source>
</evidence>
<name>A0AAU9CGV4_9GAMM</name>
<organism evidence="3 4">
    <name type="scientific">Methylomarinovum caldicuralii</name>
    <dbReference type="NCBI Taxonomy" id="438856"/>
    <lineage>
        <taxon>Bacteria</taxon>
        <taxon>Pseudomonadati</taxon>
        <taxon>Pseudomonadota</taxon>
        <taxon>Gammaproteobacteria</taxon>
        <taxon>Methylococcales</taxon>
        <taxon>Methylothermaceae</taxon>
        <taxon>Methylomarinovum</taxon>
    </lineage>
</organism>
<feature type="region of interest" description="Disordered" evidence="1">
    <location>
        <begin position="386"/>
        <end position="417"/>
    </location>
</feature>
<dbReference type="RefSeq" id="WP_317705754.1">
    <property type="nucleotide sequence ID" value="NZ_AP024714.1"/>
</dbReference>
<dbReference type="PANTHER" id="PTHR36194">
    <property type="entry name" value="S-LAYER-LIKE PROTEIN"/>
    <property type="match status" value="1"/>
</dbReference>
<evidence type="ECO:0000256" key="1">
    <source>
        <dbReference type="SAM" id="MobiDB-lite"/>
    </source>
</evidence>
<dbReference type="AlphaFoldDB" id="A0AAU9CGV4"/>
<feature type="domain" description="DUF4384" evidence="2">
    <location>
        <begin position="431"/>
        <end position="509"/>
    </location>
</feature>
<proteinExistence type="predicted"/>
<accession>A0AAU9CGV4</accession>
<dbReference type="InterPro" id="IPR025493">
    <property type="entry name" value="DUF4384"/>
</dbReference>
<dbReference type="PROSITE" id="PS51257">
    <property type="entry name" value="PROKAR_LIPOPROTEIN"/>
    <property type="match status" value="1"/>
</dbReference>
<protein>
    <recommendedName>
        <fullName evidence="2">DUF4384 domain-containing protein</fullName>
    </recommendedName>
</protein>
<dbReference type="EMBL" id="AP024714">
    <property type="protein sequence ID" value="BCX80806.1"/>
    <property type="molecule type" value="Genomic_DNA"/>
</dbReference>
<dbReference type="KEGG" id="mcau:MIT9_P0382"/>
<reference evidence="4" key="1">
    <citation type="journal article" date="2024" name="Int. J. Syst. Evol. Microbiol.">
        <title>Methylomarinovum tepidoasis sp. nov., a moderately thermophilic methanotroph of the family Methylothermaceae isolated from a deep-sea hydrothermal field.</title>
        <authorList>
            <person name="Hirayama H."/>
            <person name="Takaki Y."/>
            <person name="Abe M."/>
            <person name="Miyazaki M."/>
            <person name="Uematsu K."/>
            <person name="Matsui Y."/>
            <person name="Takai K."/>
        </authorList>
    </citation>
    <scope>NUCLEOTIDE SEQUENCE [LARGE SCALE GENOMIC DNA]</scope>
    <source>
        <strain evidence="4">IT-9</strain>
    </source>
</reference>
<dbReference type="Proteomes" id="UP001321825">
    <property type="component" value="Chromosome"/>
</dbReference>
<evidence type="ECO:0000259" key="2">
    <source>
        <dbReference type="Pfam" id="PF14326"/>
    </source>
</evidence>
<sequence length="558" mass="61404">MKACLPSFLYPLRHVLLSTGIACFISACGINPQDVDLDLNTSLPEVKTTVFSEAIHNLGRLNAIYGRDPLYIMAKPAFDRTGTSLPTQGEIPQDISEMVKSSLNAIGGGIWYVPYDPEFMLNTAQTGYSEWGDKLLPNVVLVGGLTEFDRGLVTKEEGADVSGSAEELGVPMGLDFEDTRKSSLARITLDFNLLDFKTFTGIPFMQAVNSIQVHKGLGVDQLGFTVYGQTLGLRGNIKKIQGRHAATRLLVQLSILQIIGKYQKLPYWRLIPNAEPDPVVLDALRDEFYRMEQPDRIAKIQELLYLYGKDVEITGMLDARTRNAISQFKKEKNLAAPDVSEAVYLALFESVPLGRETLARRQRVDRLLAAYNQRLRELAFQAQAAPTAAAEPQTLPSKATPRIGQKKPRPAEPEKKKSLGDVRVWLSKSAYQIGEPLEIFFEVTEPMFVRIITINSVGKMATLFPNPYQNDNFARPGKVYRIPPANAPVKLTVGAPVGTDTIYAIASVNPIPADSLPLDDQGHVVAEGRGKRFAFAEEAFQVLPNGASQAAVKTGDQP</sequence>
<evidence type="ECO:0000313" key="3">
    <source>
        <dbReference type="EMBL" id="BCX80806.1"/>
    </source>
</evidence>
<dbReference type="Pfam" id="PF14326">
    <property type="entry name" value="DUF4384"/>
    <property type="match status" value="1"/>
</dbReference>
<feature type="compositionally biased region" description="Low complexity" evidence="1">
    <location>
        <begin position="386"/>
        <end position="396"/>
    </location>
</feature>
<gene>
    <name evidence="3" type="ORF">MIT9_P0382</name>
</gene>